<dbReference type="PROSITE" id="PS51257">
    <property type="entry name" value="PROKAR_LIPOPROTEIN"/>
    <property type="match status" value="1"/>
</dbReference>
<name>A0A3S0JEK2_9BACT</name>
<feature type="signal peptide" evidence="1">
    <location>
        <begin position="1"/>
        <end position="24"/>
    </location>
</feature>
<sequence>MIHRACFWPLLLLLAGCTRPPVPAPIQVSTTVPERLVPVRYTVGGQVLDADTRQPLAGIRVSGHGHNLTTDAQGRFAYEELAARGATAPRELRVRTPQYLGQVTYQPGQAQQLTLLVQRRQLPLKAFSYEPNGCLTAEDRVHFNAQATLPAWPPSQLRAWYIENHQARPGDTLYAITLRGAPALDLLDGARELMRLRILAVDPVTRGPGADLLLENKLVAFPAAGRAFIFSLHEYRIGVPADGFFVGLELYISGNFASYQPEEYHRPQGQMLRAPCAYADSRSWTSTWRPEMTSLAWEPVPAAHRCWPLFESLISLETCHP</sequence>
<dbReference type="EMBL" id="RXOF01000014">
    <property type="protein sequence ID" value="RTQ46868.1"/>
    <property type="molecule type" value="Genomic_DNA"/>
</dbReference>
<dbReference type="InterPro" id="IPR008969">
    <property type="entry name" value="CarboxyPept-like_regulatory"/>
</dbReference>
<protein>
    <submittedName>
        <fullName evidence="2">Carboxypeptidase regulatory-like domain-containing protein</fullName>
    </submittedName>
</protein>
<dbReference type="Gene3D" id="2.60.40.1120">
    <property type="entry name" value="Carboxypeptidase-like, regulatory domain"/>
    <property type="match status" value="1"/>
</dbReference>
<comment type="caution">
    <text evidence="2">The sequence shown here is derived from an EMBL/GenBank/DDBJ whole genome shotgun (WGS) entry which is preliminary data.</text>
</comment>
<keyword evidence="2" id="KW-0645">Protease</keyword>
<evidence type="ECO:0000313" key="3">
    <source>
        <dbReference type="Proteomes" id="UP000282184"/>
    </source>
</evidence>
<keyword evidence="3" id="KW-1185">Reference proteome</keyword>
<dbReference type="AlphaFoldDB" id="A0A3S0JEK2"/>
<keyword evidence="2" id="KW-0121">Carboxypeptidase</keyword>
<keyword evidence="1" id="KW-0732">Signal</keyword>
<feature type="chain" id="PRO_5018667074" evidence="1">
    <location>
        <begin position="25"/>
        <end position="321"/>
    </location>
</feature>
<proteinExistence type="predicted"/>
<keyword evidence="2" id="KW-0378">Hydrolase</keyword>
<dbReference type="RefSeq" id="WP_126695189.1">
    <property type="nucleotide sequence ID" value="NZ_RXOF01000014.1"/>
</dbReference>
<reference evidence="2 3" key="1">
    <citation type="submission" date="2018-12" db="EMBL/GenBank/DDBJ databases">
        <title>Hymenobacter gummosus sp. nov., isolated from a spring.</title>
        <authorList>
            <person name="Nie L."/>
        </authorList>
    </citation>
    <scope>NUCLEOTIDE SEQUENCE [LARGE SCALE GENOMIC DNA]</scope>
    <source>
        <strain evidence="2 3">KCTC 52166</strain>
    </source>
</reference>
<dbReference type="Proteomes" id="UP000282184">
    <property type="component" value="Unassembled WGS sequence"/>
</dbReference>
<dbReference type="GO" id="GO:0004180">
    <property type="term" value="F:carboxypeptidase activity"/>
    <property type="evidence" value="ECO:0007669"/>
    <property type="project" value="UniProtKB-KW"/>
</dbReference>
<organism evidence="2 3">
    <name type="scientific">Hymenobacter gummosus</name>
    <dbReference type="NCBI Taxonomy" id="1776032"/>
    <lineage>
        <taxon>Bacteria</taxon>
        <taxon>Pseudomonadati</taxon>
        <taxon>Bacteroidota</taxon>
        <taxon>Cytophagia</taxon>
        <taxon>Cytophagales</taxon>
        <taxon>Hymenobacteraceae</taxon>
        <taxon>Hymenobacter</taxon>
    </lineage>
</organism>
<evidence type="ECO:0000313" key="2">
    <source>
        <dbReference type="EMBL" id="RTQ46868.1"/>
    </source>
</evidence>
<accession>A0A3S0JEK2</accession>
<gene>
    <name evidence="2" type="ORF">EJV47_21085</name>
</gene>
<evidence type="ECO:0000256" key="1">
    <source>
        <dbReference type="SAM" id="SignalP"/>
    </source>
</evidence>
<dbReference type="SUPFAM" id="SSF49464">
    <property type="entry name" value="Carboxypeptidase regulatory domain-like"/>
    <property type="match status" value="1"/>
</dbReference>
<dbReference type="OrthoDB" id="914976at2"/>